<accession>A0A382IMJ5</accession>
<feature type="non-terminal residue" evidence="1">
    <location>
        <position position="188"/>
    </location>
</feature>
<evidence type="ECO:0008006" key="2">
    <source>
        <dbReference type="Google" id="ProtNLM"/>
    </source>
</evidence>
<dbReference type="SUPFAM" id="SSF102588">
    <property type="entry name" value="LmbE-like"/>
    <property type="match status" value="1"/>
</dbReference>
<dbReference type="EMBL" id="UINC01068394">
    <property type="protein sequence ID" value="SVC00994.1"/>
    <property type="molecule type" value="Genomic_DNA"/>
</dbReference>
<dbReference type="Gene3D" id="3.40.50.10320">
    <property type="entry name" value="LmbE-like"/>
    <property type="match status" value="1"/>
</dbReference>
<dbReference type="PANTHER" id="PTHR12993:SF11">
    <property type="entry name" value="N-ACETYLGLUCOSAMINYL-PHOSPHATIDYLINOSITOL DE-N-ACETYLASE"/>
    <property type="match status" value="1"/>
</dbReference>
<reference evidence="1" key="1">
    <citation type="submission" date="2018-05" db="EMBL/GenBank/DDBJ databases">
        <authorList>
            <person name="Lanie J.A."/>
            <person name="Ng W.-L."/>
            <person name="Kazmierczak K.M."/>
            <person name="Andrzejewski T.M."/>
            <person name="Davidsen T.M."/>
            <person name="Wayne K.J."/>
            <person name="Tettelin H."/>
            <person name="Glass J.I."/>
            <person name="Rusch D."/>
            <person name="Podicherti R."/>
            <person name="Tsui H.-C.T."/>
            <person name="Winkler M.E."/>
        </authorList>
    </citation>
    <scope>NUCLEOTIDE SEQUENCE</scope>
</reference>
<gene>
    <name evidence="1" type="ORF">METZ01_LOCUS253848</name>
</gene>
<evidence type="ECO:0000313" key="1">
    <source>
        <dbReference type="EMBL" id="SVC00994.1"/>
    </source>
</evidence>
<dbReference type="InterPro" id="IPR003737">
    <property type="entry name" value="GlcNAc_PI_deacetylase-related"/>
</dbReference>
<dbReference type="AlphaFoldDB" id="A0A382IMJ5"/>
<sequence length="188" mass="20615">MPSNLMSLFDGSKIDGAADAQNRKAMIIAAHPDDGEFGAAGTATLLTASGWDFQYLVITDGSKGSSDKNVDKNELRASRLAEQQDAAKLLGISKIKTLNHVDGELVADRNSLGEIVHEIRMFKPEIIFTHDPESMFSGTGWIHHSDHRVTGQMVIDAVYPAARDILNFPEHSVQGLTTHNVQTIYLWD</sequence>
<dbReference type="GO" id="GO:0016811">
    <property type="term" value="F:hydrolase activity, acting on carbon-nitrogen (but not peptide) bonds, in linear amides"/>
    <property type="evidence" value="ECO:0007669"/>
    <property type="project" value="TreeGrafter"/>
</dbReference>
<organism evidence="1">
    <name type="scientific">marine metagenome</name>
    <dbReference type="NCBI Taxonomy" id="408172"/>
    <lineage>
        <taxon>unclassified sequences</taxon>
        <taxon>metagenomes</taxon>
        <taxon>ecological metagenomes</taxon>
    </lineage>
</organism>
<dbReference type="PANTHER" id="PTHR12993">
    <property type="entry name" value="N-ACETYLGLUCOSAMINYL-PHOSPHATIDYLINOSITOL DE-N-ACETYLASE-RELATED"/>
    <property type="match status" value="1"/>
</dbReference>
<dbReference type="Pfam" id="PF02585">
    <property type="entry name" value="PIG-L"/>
    <property type="match status" value="1"/>
</dbReference>
<dbReference type="InterPro" id="IPR024078">
    <property type="entry name" value="LmbE-like_dom_sf"/>
</dbReference>
<name>A0A382IMJ5_9ZZZZ</name>
<proteinExistence type="predicted"/>
<protein>
    <recommendedName>
        <fullName evidence="2">PIG-L family deacetylase</fullName>
    </recommendedName>
</protein>